<dbReference type="AlphaFoldDB" id="A0A438EVA4"/>
<comment type="caution">
    <text evidence="8">The sequence shown here is derived from an EMBL/GenBank/DDBJ whole genome shotgun (WGS) entry which is preliminary data.</text>
</comment>
<keyword evidence="4" id="KW-0255">Endonuclease</keyword>
<sequence>MFISVEPVLQISHNDDDLFLTGFTFDEVQTLEMKDFCRNSVAMSLDQHDSTVVLDMMRSMSYLPGMGFEQHQHGPNEFMTIPYHDVLFELGFISTEVDYRYMARLRKEREGVRATDAFRWDHWGAQHCSGGRALASCSPAAIESMSTGFAEIGDIVDGVIPHDEYIDEMFAMSMSQIKEIVRPELAMPFNFFGLSVIEIAEEIQTVLTPEFTEDDIVDTIALSLELAGKEEIQKQLNIGFLSMVEYPEWLANVVHIPKKDDNVRVCVDFRDLNKASSKDDFPFPHIDMLVDRATLSRATTTIFHDMMHRDVEFRLRLNPKKCTFGVTSRKLLGYMVSERDIVADPDKIKVILDMFARGPRERSEASWGRLQYISKFIARLADIFLVSPTPGHPLLLLYLSVSNVALGCMLAQLDDSGKERVIYYLSKRMLDYEMRYVMIERYCLALVWATWRLRHYMTDHVAVVGSHVLILVWLLWHQSLGGAYERENDILVETRSNLQGQRVGLLFEVG</sequence>
<evidence type="ECO:0000313" key="8">
    <source>
        <dbReference type="EMBL" id="RVW51602.1"/>
    </source>
</evidence>
<dbReference type="InterPro" id="IPR041373">
    <property type="entry name" value="RT_RNaseH"/>
</dbReference>
<dbReference type="Pfam" id="PF17917">
    <property type="entry name" value="RT_RNaseH"/>
    <property type="match status" value="1"/>
</dbReference>
<dbReference type="InterPro" id="IPR043502">
    <property type="entry name" value="DNA/RNA_pol_sf"/>
</dbReference>
<gene>
    <name evidence="8" type="ORF">CK203_066778</name>
</gene>
<evidence type="ECO:0000256" key="4">
    <source>
        <dbReference type="ARBA" id="ARBA00022759"/>
    </source>
</evidence>
<evidence type="ECO:0000256" key="5">
    <source>
        <dbReference type="ARBA" id="ARBA00022801"/>
    </source>
</evidence>
<protein>
    <recommendedName>
        <fullName evidence="7">Reverse transcriptase RNase H-like domain-containing protein</fullName>
    </recommendedName>
</protein>
<evidence type="ECO:0000256" key="3">
    <source>
        <dbReference type="ARBA" id="ARBA00022722"/>
    </source>
</evidence>
<feature type="domain" description="Reverse transcriptase RNase H-like" evidence="7">
    <location>
        <begin position="397"/>
        <end position="477"/>
    </location>
</feature>
<proteinExistence type="predicted"/>
<dbReference type="PANTHER" id="PTHR37984">
    <property type="entry name" value="PROTEIN CBG26694"/>
    <property type="match status" value="1"/>
</dbReference>
<dbReference type="GO" id="GO:0016787">
    <property type="term" value="F:hydrolase activity"/>
    <property type="evidence" value="ECO:0007669"/>
    <property type="project" value="UniProtKB-KW"/>
</dbReference>
<evidence type="ECO:0000256" key="1">
    <source>
        <dbReference type="ARBA" id="ARBA00022679"/>
    </source>
</evidence>
<keyword evidence="1" id="KW-0808">Transferase</keyword>
<dbReference type="EMBL" id="QGNW01001179">
    <property type="protein sequence ID" value="RVW51602.1"/>
    <property type="molecule type" value="Genomic_DNA"/>
</dbReference>
<organism evidence="8 9">
    <name type="scientific">Vitis vinifera</name>
    <name type="common">Grape</name>
    <dbReference type="NCBI Taxonomy" id="29760"/>
    <lineage>
        <taxon>Eukaryota</taxon>
        <taxon>Viridiplantae</taxon>
        <taxon>Streptophyta</taxon>
        <taxon>Embryophyta</taxon>
        <taxon>Tracheophyta</taxon>
        <taxon>Spermatophyta</taxon>
        <taxon>Magnoliopsida</taxon>
        <taxon>eudicotyledons</taxon>
        <taxon>Gunneridae</taxon>
        <taxon>Pentapetalae</taxon>
        <taxon>rosids</taxon>
        <taxon>Vitales</taxon>
        <taxon>Vitaceae</taxon>
        <taxon>Viteae</taxon>
        <taxon>Vitis</taxon>
    </lineage>
</organism>
<keyword evidence="3" id="KW-0540">Nuclease</keyword>
<dbReference type="InterPro" id="IPR050951">
    <property type="entry name" value="Retrovirus_Pol_polyprotein"/>
</dbReference>
<dbReference type="Proteomes" id="UP000288805">
    <property type="component" value="Unassembled WGS sequence"/>
</dbReference>
<evidence type="ECO:0000259" key="7">
    <source>
        <dbReference type="Pfam" id="PF17917"/>
    </source>
</evidence>
<dbReference type="GO" id="GO:0004519">
    <property type="term" value="F:endonuclease activity"/>
    <property type="evidence" value="ECO:0007669"/>
    <property type="project" value="UniProtKB-KW"/>
</dbReference>
<evidence type="ECO:0000256" key="2">
    <source>
        <dbReference type="ARBA" id="ARBA00022695"/>
    </source>
</evidence>
<dbReference type="GO" id="GO:0003964">
    <property type="term" value="F:RNA-directed DNA polymerase activity"/>
    <property type="evidence" value="ECO:0007669"/>
    <property type="project" value="UniProtKB-KW"/>
</dbReference>
<keyword evidence="2" id="KW-0548">Nucleotidyltransferase</keyword>
<keyword evidence="5" id="KW-0378">Hydrolase</keyword>
<keyword evidence="6" id="KW-0695">RNA-directed DNA polymerase</keyword>
<dbReference type="Gene3D" id="3.10.10.10">
    <property type="entry name" value="HIV Type 1 Reverse Transcriptase, subunit A, domain 1"/>
    <property type="match status" value="1"/>
</dbReference>
<dbReference type="PANTHER" id="PTHR37984:SF5">
    <property type="entry name" value="PROTEIN NYNRIN-LIKE"/>
    <property type="match status" value="1"/>
</dbReference>
<name>A0A438EVA4_VITVI</name>
<reference evidence="8 9" key="1">
    <citation type="journal article" date="2018" name="PLoS Genet.">
        <title>Population sequencing reveals clonal diversity and ancestral inbreeding in the grapevine cultivar Chardonnay.</title>
        <authorList>
            <person name="Roach M.J."/>
            <person name="Johnson D.L."/>
            <person name="Bohlmann J."/>
            <person name="van Vuuren H.J."/>
            <person name="Jones S.J."/>
            <person name="Pretorius I.S."/>
            <person name="Schmidt S.A."/>
            <person name="Borneman A.R."/>
        </authorList>
    </citation>
    <scope>NUCLEOTIDE SEQUENCE [LARGE SCALE GENOMIC DNA]</scope>
    <source>
        <strain evidence="9">cv. Chardonnay</strain>
        <tissue evidence="8">Leaf</tissue>
    </source>
</reference>
<evidence type="ECO:0000313" key="9">
    <source>
        <dbReference type="Proteomes" id="UP000288805"/>
    </source>
</evidence>
<evidence type="ECO:0000256" key="6">
    <source>
        <dbReference type="ARBA" id="ARBA00022918"/>
    </source>
</evidence>
<accession>A0A438EVA4</accession>
<dbReference type="SUPFAM" id="SSF56672">
    <property type="entry name" value="DNA/RNA polymerases"/>
    <property type="match status" value="1"/>
</dbReference>